<dbReference type="InterPro" id="IPR010999">
    <property type="entry name" value="Retrovr_matrix"/>
</dbReference>
<dbReference type="Proteomes" id="UP000472275">
    <property type="component" value="Chromosome 19"/>
</dbReference>
<dbReference type="PANTHER" id="PTHR33166">
    <property type="entry name" value="GAG_P30 DOMAIN-CONTAINING PROTEIN"/>
    <property type="match status" value="1"/>
</dbReference>
<accession>A0A663EK05</accession>
<dbReference type="AlphaFoldDB" id="A0A663EK05"/>
<dbReference type="SUPFAM" id="SSF47943">
    <property type="entry name" value="Retrovirus capsid protein, N-terminal core domain"/>
    <property type="match status" value="1"/>
</dbReference>
<evidence type="ECO:0000256" key="1">
    <source>
        <dbReference type="SAM" id="MobiDB-lite"/>
    </source>
</evidence>
<dbReference type="Gene3D" id="1.10.375.10">
    <property type="entry name" value="Human Immunodeficiency Virus Type 1 Capsid Protein"/>
    <property type="match status" value="1"/>
</dbReference>
<reference evidence="3" key="2">
    <citation type="submission" date="2025-09" db="UniProtKB">
        <authorList>
            <consortium name="Ensembl"/>
        </authorList>
    </citation>
    <scope>IDENTIFICATION</scope>
</reference>
<dbReference type="Ensembl" id="ENSACCT00020013043.1">
    <property type="protein sequence ID" value="ENSACCP00020012478.1"/>
    <property type="gene ID" value="ENSACCG00020008589.1"/>
</dbReference>
<feature type="region of interest" description="Disordered" evidence="1">
    <location>
        <begin position="455"/>
        <end position="476"/>
    </location>
</feature>
<dbReference type="SUPFAM" id="SSF47836">
    <property type="entry name" value="Retroviral matrix proteins"/>
    <property type="match status" value="1"/>
</dbReference>
<feature type="compositionally biased region" description="Basic residues" evidence="1">
    <location>
        <begin position="461"/>
        <end position="471"/>
    </location>
</feature>
<dbReference type="InParanoid" id="A0A663EK05"/>
<feature type="domain" description="Core shell protein Gag P30" evidence="2">
    <location>
        <begin position="234"/>
        <end position="429"/>
    </location>
</feature>
<proteinExistence type="predicted"/>
<dbReference type="GO" id="GO:0008270">
    <property type="term" value="F:zinc ion binding"/>
    <property type="evidence" value="ECO:0007669"/>
    <property type="project" value="InterPro"/>
</dbReference>
<protein>
    <recommendedName>
        <fullName evidence="2">Core shell protein Gag P30 domain-containing protein</fullName>
    </recommendedName>
</protein>
<dbReference type="InterPro" id="IPR036946">
    <property type="entry name" value="G_retro_matrix_sf"/>
</dbReference>
<dbReference type="GeneTree" id="ENSGT01030000235299"/>
<dbReference type="GO" id="GO:0003676">
    <property type="term" value="F:nucleic acid binding"/>
    <property type="evidence" value="ECO:0007669"/>
    <property type="project" value="InterPro"/>
</dbReference>
<keyword evidence="4" id="KW-1185">Reference proteome</keyword>
<name>A0A663EK05_AQUCH</name>
<evidence type="ECO:0000313" key="4">
    <source>
        <dbReference type="Proteomes" id="UP000472275"/>
    </source>
</evidence>
<dbReference type="Gene3D" id="4.10.60.10">
    <property type="entry name" value="Zinc finger, CCHC-type"/>
    <property type="match status" value="1"/>
</dbReference>
<dbReference type="GO" id="GO:0019068">
    <property type="term" value="P:virion assembly"/>
    <property type="evidence" value="ECO:0007669"/>
    <property type="project" value="InterPro"/>
</dbReference>
<evidence type="ECO:0000259" key="2">
    <source>
        <dbReference type="Pfam" id="PF02093"/>
    </source>
</evidence>
<organism evidence="3 4">
    <name type="scientific">Aquila chrysaetos chrysaetos</name>
    <dbReference type="NCBI Taxonomy" id="223781"/>
    <lineage>
        <taxon>Eukaryota</taxon>
        <taxon>Metazoa</taxon>
        <taxon>Chordata</taxon>
        <taxon>Craniata</taxon>
        <taxon>Vertebrata</taxon>
        <taxon>Euteleostomi</taxon>
        <taxon>Archelosauria</taxon>
        <taxon>Archosauria</taxon>
        <taxon>Dinosauria</taxon>
        <taxon>Saurischia</taxon>
        <taxon>Theropoda</taxon>
        <taxon>Coelurosauria</taxon>
        <taxon>Aves</taxon>
        <taxon>Neognathae</taxon>
        <taxon>Neoaves</taxon>
        <taxon>Telluraves</taxon>
        <taxon>Accipitrimorphae</taxon>
        <taxon>Accipitriformes</taxon>
        <taxon>Accipitridae</taxon>
        <taxon>Accipitrinae</taxon>
        <taxon>Aquila</taxon>
    </lineage>
</organism>
<evidence type="ECO:0000313" key="3">
    <source>
        <dbReference type="Ensembl" id="ENSACCP00020012478.1"/>
    </source>
</evidence>
<feature type="region of interest" description="Disordered" evidence="1">
    <location>
        <begin position="153"/>
        <end position="207"/>
    </location>
</feature>
<dbReference type="InterPro" id="IPR050462">
    <property type="entry name" value="Retroviral_Gag-Pol_poly"/>
</dbReference>
<sequence>MGGKQSGGILKKSPLGCILAHWKEIGGPPGGSVDKKTLIKYCNQWWPLYRLDSGEVWPFNGTLNYNTLLQLMLFLRREGKWDEVIYADMFFTLRNHPEWQRECGVNIAPQDPLVLAMEKEKRDSEKLKRCCSACNIGQRCLKLREIEERMGDFVSPPLPPPVPAIMEGSPEGEGEGAGVSAGNGDTKQDSEDRGSTPITARTRSKTRPVLLAPLRQAMGTAGPTRIKIPFTMYDLDSWREVVKGYRDDPEGIAKRFELIVKNQDPDWKDIDLMLDALTETEKQLVIRAAQIQVQVQITAGTLPGTVDNHVPRTDPNWDPNDNTEYQLLKRYQEWIKLGIENAIPKAVNWSSLYAVKQGQAETPTEFLDRLGAAMRKFTTLDPFSDVGRQQLISLFLRQSSEDIRRKLQKLKEPEIRDLEKLIEEAWRTYRNREGDERRKLGETIAAATVAALGKQDNSLRGRGRGTGRRGGSRQPLRSDQCAYCKEIGHWKGQCPKLSAAQAAIANVTSGQ</sequence>
<dbReference type="Gene3D" id="1.10.150.180">
    <property type="entry name" value="Gamma-retroviral matrix domain"/>
    <property type="match status" value="1"/>
</dbReference>
<dbReference type="InterPro" id="IPR036875">
    <property type="entry name" value="Znf_CCHC_sf"/>
</dbReference>
<dbReference type="SUPFAM" id="SSF57756">
    <property type="entry name" value="Retrovirus zinc finger-like domains"/>
    <property type="match status" value="1"/>
</dbReference>
<dbReference type="InterPro" id="IPR008919">
    <property type="entry name" value="Retrov_capsid_N"/>
</dbReference>
<reference evidence="3" key="1">
    <citation type="submission" date="2025-08" db="UniProtKB">
        <authorList>
            <consortium name="Ensembl"/>
        </authorList>
    </citation>
    <scope>IDENTIFICATION</scope>
</reference>
<dbReference type="InterPro" id="IPR003036">
    <property type="entry name" value="Gag_P30"/>
</dbReference>
<dbReference type="Pfam" id="PF02093">
    <property type="entry name" value="Gag_p30"/>
    <property type="match status" value="1"/>
</dbReference>